<gene>
    <name evidence="3" type="ORF">GCM10009425_45300</name>
</gene>
<feature type="signal peptide" evidence="2">
    <location>
        <begin position="1"/>
        <end position="19"/>
    </location>
</feature>
<organism evidence="3 4">
    <name type="scientific">Pseudomonas asuensis</name>
    <dbReference type="NCBI Taxonomy" id="1825787"/>
    <lineage>
        <taxon>Bacteria</taxon>
        <taxon>Pseudomonadati</taxon>
        <taxon>Pseudomonadota</taxon>
        <taxon>Gammaproteobacteria</taxon>
        <taxon>Pseudomonadales</taxon>
        <taxon>Pseudomonadaceae</taxon>
        <taxon>Pseudomonas</taxon>
    </lineage>
</organism>
<dbReference type="EMBL" id="BMNW01000016">
    <property type="protein sequence ID" value="GGM29695.1"/>
    <property type="molecule type" value="Genomic_DNA"/>
</dbReference>
<comment type="caution">
    <text evidence="3">The sequence shown here is derived from an EMBL/GenBank/DDBJ whole genome shotgun (WGS) entry which is preliminary data.</text>
</comment>
<feature type="coiled-coil region" evidence="1">
    <location>
        <begin position="76"/>
        <end position="118"/>
    </location>
</feature>
<evidence type="ECO:0000256" key="2">
    <source>
        <dbReference type="SAM" id="SignalP"/>
    </source>
</evidence>
<evidence type="ECO:0000256" key="1">
    <source>
        <dbReference type="SAM" id="Coils"/>
    </source>
</evidence>
<sequence length="118" mass="13532">MRYAIAALYLLLTMSLAEAQNCSEKENKIQRQLDHAREHGNDSRIRGLETALRSVRNNCTDAGLQAKRQQKISKARKEVNERKADLQEVINSSSAETINKRRRKLAEAQQELRDAIKE</sequence>
<dbReference type="RefSeq" id="WP_188868428.1">
    <property type="nucleotide sequence ID" value="NZ_BMNW01000016.1"/>
</dbReference>
<dbReference type="InterPro" id="IPR009468">
    <property type="entry name" value="DUF1090"/>
</dbReference>
<keyword evidence="2" id="KW-0732">Signal</keyword>
<reference evidence="4" key="1">
    <citation type="journal article" date="2019" name="Int. J. Syst. Evol. Microbiol.">
        <title>The Global Catalogue of Microorganisms (GCM) 10K type strain sequencing project: providing services to taxonomists for standard genome sequencing and annotation.</title>
        <authorList>
            <consortium name="The Broad Institute Genomics Platform"/>
            <consortium name="The Broad Institute Genome Sequencing Center for Infectious Disease"/>
            <person name="Wu L."/>
            <person name="Ma J."/>
        </authorList>
    </citation>
    <scope>NUCLEOTIDE SEQUENCE [LARGE SCALE GENOMIC DNA]</scope>
    <source>
        <strain evidence="4">JCM 13501</strain>
    </source>
</reference>
<proteinExistence type="predicted"/>
<dbReference type="Pfam" id="PF06476">
    <property type="entry name" value="DUF1090"/>
    <property type="match status" value="1"/>
</dbReference>
<evidence type="ECO:0008006" key="5">
    <source>
        <dbReference type="Google" id="ProtNLM"/>
    </source>
</evidence>
<protein>
    <recommendedName>
        <fullName evidence="5">DUF1090 domain-containing protein</fullName>
    </recommendedName>
</protein>
<feature type="chain" id="PRO_5045792433" description="DUF1090 domain-containing protein" evidence="2">
    <location>
        <begin position="20"/>
        <end position="118"/>
    </location>
</feature>
<dbReference type="Proteomes" id="UP000616499">
    <property type="component" value="Unassembled WGS sequence"/>
</dbReference>
<evidence type="ECO:0000313" key="3">
    <source>
        <dbReference type="EMBL" id="GGM29695.1"/>
    </source>
</evidence>
<keyword evidence="1" id="KW-0175">Coiled coil</keyword>
<name>A0ABQ2H3S9_9PSED</name>
<keyword evidence="4" id="KW-1185">Reference proteome</keyword>
<evidence type="ECO:0000313" key="4">
    <source>
        <dbReference type="Proteomes" id="UP000616499"/>
    </source>
</evidence>
<accession>A0ABQ2H3S9</accession>